<dbReference type="SUPFAM" id="SSF53901">
    <property type="entry name" value="Thiolase-like"/>
    <property type="match status" value="1"/>
</dbReference>
<keyword evidence="5" id="KW-0808">Transferase</keyword>
<proteinExistence type="inferred from homology"/>
<dbReference type="InterPro" id="IPR004655">
    <property type="entry name" value="FabH"/>
</dbReference>
<dbReference type="PANTHER" id="PTHR34069">
    <property type="entry name" value="3-OXOACYL-[ACYL-CARRIER-PROTEIN] SYNTHASE 3"/>
    <property type="match status" value="1"/>
</dbReference>
<reference evidence="12 13" key="1">
    <citation type="submission" date="2016-01" db="EMBL/GenBank/DDBJ databases">
        <title>Whole genome sequence and analysis of Micromonospora rosaria DSM 803, which can produce antibacterial substance rosamicin.</title>
        <authorList>
            <person name="Yang H."/>
            <person name="He X."/>
            <person name="Zhu D."/>
        </authorList>
    </citation>
    <scope>NUCLEOTIDE SEQUENCE [LARGE SCALE GENOMIC DNA]</scope>
    <source>
        <strain evidence="12 13">DSM 803</strain>
    </source>
</reference>
<evidence type="ECO:0000256" key="3">
    <source>
        <dbReference type="ARBA" id="ARBA00022490"/>
    </source>
</evidence>
<dbReference type="Pfam" id="PF08545">
    <property type="entry name" value="ACP_syn_III"/>
    <property type="match status" value="1"/>
</dbReference>
<dbReference type="NCBIfam" id="TIGR00747">
    <property type="entry name" value="fabH"/>
    <property type="match status" value="1"/>
</dbReference>
<dbReference type="PANTHER" id="PTHR34069:SF2">
    <property type="entry name" value="BETA-KETOACYL-[ACYL-CARRIER-PROTEIN] SYNTHASE III"/>
    <property type="match status" value="1"/>
</dbReference>
<comment type="pathway">
    <text evidence="1">Lipid metabolism.</text>
</comment>
<feature type="domain" description="Beta-ketoacyl-[acyl-carrier-protein] synthase III N-terminal" evidence="11">
    <location>
        <begin position="117"/>
        <end position="194"/>
    </location>
</feature>
<evidence type="ECO:0000259" key="11">
    <source>
        <dbReference type="Pfam" id="PF08545"/>
    </source>
</evidence>
<dbReference type="RefSeq" id="WP_067359420.1">
    <property type="nucleotide sequence ID" value="NZ_JBIUBN010000003.1"/>
</dbReference>
<evidence type="ECO:0000256" key="7">
    <source>
        <dbReference type="ARBA" id="ARBA00023098"/>
    </source>
</evidence>
<dbReference type="GO" id="GO:0044550">
    <property type="term" value="P:secondary metabolite biosynthetic process"/>
    <property type="evidence" value="ECO:0007669"/>
    <property type="project" value="TreeGrafter"/>
</dbReference>
<dbReference type="Pfam" id="PF08541">
    <property type="entry name" value="ACP_syn_III_C"/>
    <property type="match status" value="1"/>
</dbReference>
<evidence type="ECO:0000256" key="4">
    <source>
        <dbReference type="ARBA" id="ARBA00022516"/>
    </source>
</evidence>
<keyword evidence="9" id="KW-0012">Acyltransferase</keyword>
<keyword evidence="4" id="KW-0444">Lipid biosynthesis</keyword>
<dbReference type="GO" id="GO:0006633">
    <property type="term" value="P:fatty acid biosynthetic process"/>
    <property type="evidence" value="ECO:0007669"/>
    <property type="project" value="UniProtKB-KW"/>
</dbReference>
<keyword evidence="3" id="KW-0963">Cytoplasm</keyword>
<dbReference type="InterPro" id="IPR013747">
    <property type="entry name" value="ACP_syn_III_C"/>
</dbReference>
<evidence type="ECO:0000256" key="9">
    <source>
        <dbReference type="ARBA" id="ARBA00023315"/>
    </source>
</evidence>
<dbReference type="EMBL" id="LRQV01000002">
    <property type="protein sequence ID" value="KXK63833.1"/>
    <property type="molecule type" value="Genomic_DNA"/>
</dbReference>
<keyword evidence="13" id="KW-1185">Reference proteome</keyword>
<dbReference type="GO" id="GO:0004315">
    <property type="term" value="F:3-oxoacyl-[acyl-carrier-protein] synthase activity"/>
    <property type="evidence" value="ECO:0007669"/>
    <property type="project" value="InterPro"/>
</dbReference>
<dbReference type="InterPro" id="IPR013751">
    <property type="entry name" value="ACP_syn_III_N"/>
</dbReference>
<gene>
    <name evidence="12" type="ORF">AWW66_01255</name>
</gene>
<evidence type="ECO:0000259" key="10">
    <source>
        <dbReference type="Pfam" id="PF08541"/>
    </source>
</evidence>
<comment type="similarity">
    <text evidence="2">Belongs to the thiolase-like superfamily. FabH family.</text>
</comment>
<keyword evidence="8" id="KW-0275">Fatty acid biosynthesis</keyword>
<dbReference type="CDD" id="cd00830">
    <property type="entry name" value="KAS_III"/>
    <property type="match status" value="1"/>
</dbReference>
<evidence type="ECO:0000256" key="6">
    <source>
        <dbReference type="ARBA" id="ARBA00022832"/>
    </source>
</evidence>
<sequence length="335" mass="34988">MPVALRRNSAPVTARMLGLGVYRPSTVVDNEEIAPQVGRSAAWIESRSGIRQRRFATDEETLVRMSVTAAQKAAAAAGIDVAEIDCVVAATTTHLTQMPSLGSMVAYQIGRRTAAGFDVSAACAGFCHALALGHDLVAAGSSRYTLVLGAERISDILDRSDPSTAFLFADGAGAVVVGPGRQAGIGPVVWGSDGSRAAAVGMTGYWLPELQRDPERAWPVLGMSGWRVFRWATSELAPIARAAMDAAGVTARDLSAFIPHQANLLISQAVATALELGDDVVVATDIRESGNTSAASIPLAMDRLLRQNEVTSGDLALLIGFGSGMVYAAQVVEIP</sequence>
<dbReference type="NCBIfam" id="NF006829">
    <property type="entry name" value="PRK09352.1"/>
    <property type="match status" value="1"/>
</dbReference>
<feature type="domain" description="Beta-ketoacyl-[acyl-carrier-protein] synthase III C-terminal" evidence="10">
    <location>
        <begin position="244"/>
        <end position="334"/>
    </location>
</feature>
<organism evidence="12 13">
    <name type="scientific">Micromonospora rosaria</name>
    <dbReference type="NCBI Taxonomy" id="47874"/>
    <lineage>
        <taxon>Bacteria</taxon>
        <taxon>Bacillati</taxon>
        <taxon>Actinomycetota</taxon>
        <taxon>Actinomycetes</taxon>
        <taxon>Micromonosporales</taxon>
        <taxon>Micromonosporaceae</taxon>
        <taxon>Micromonospora</taxon>
    </lineage>
</organism>
<evidence type="ECO:0000256" key="8">
    <source>
        <dbReference type="ARBA" id="ARBA00023160"/>
    </source>
</evidence>
<dbReference type="AlphaFoldDB" id="A0A136PZN0"/>
<keyword evidence="7" id="KW-0443">Lipid metabolism</keyword>
<dbReference type="OrthoDB" id="9815506at2"/>
<evidence type="ECO:0000313" key="13">
    <source>
        <dbReference type="Proteomes" id="UP000070620"/>
    </source>
</evidence>
<comment type="caution">
    <text evidence="12">The sequence shown here is derived from an EMBL/GenBank/DDBJ whole genome shotgun (WGS) entry which is preliminary data.</text>
</comment>
<keyword evidence="6" id="KW-0276">Fatty acid metabolism</keyword>
<evidence type="ECO:0000256" key="1">
    <source>
        <dbReference type="ARBA" id="ARBA00005189"/>
    </source>
</evidence>
<evidence type="ECO:0000256" key="2">
    <source>
        <dbReference type="ARBA" id="ARBA00008642"/>
    </source>
</evidence>
<dbReference type="Proteomes" id="UP000070620">
    <property type="component" value="Unassembled WGS sequence"/>
</dbReference>
<dbReference type="InterPro" id="IPR016039">
    <property type="entry name" value="Thiolase-like"/>
</dbReference>
<evidence type="ECO:0000256" key="5">
    <source>
        <dbReference type="ARBA" id="ARBA00022679"/>
    </source>
</evidence>
<name>A0A136PZN0_9ACTN</name>
<dbReference type="Gene3D" id="3.40.47.10">
    <property type="match status" value="2"/>
</dbReference>
<accession>A0A136PZN0</accession>
<evidence type="ECO:0000313" key="12">
    <source>
        <dbReference type="EMBL" id="KXK63833.1"/>
    </source>
</evidence>
<protein>
    <submittedName>
        <fullName evidence="12">3-oxoacyl-ACP synthase</fullName>
    </submittedName>
</protein>